<dbReference type="EMBL" id="JAULJE010000018">
    <property type="protein sequence ID" value="KAK1332747.1"/>
    <property type="molecule type" value="Genomic_DNA"/>
</dbReference>
<comment type="caution">
    <text evidence="1">The sequence shown here is derived from an EMBL/GenBank/DDBJ whole genome shotgun (WGS) entry which is preliminary data.</text>
</comment>
<reference evidence="1" key="1">
    <citation type="submission" date="2023-06" db="EMBL/GenBank/DDBJ databases">
        <title>Reference genome for the Northern bat (Eptesicus nilssonii), a most northern bat species.</title>
        <authorList>
            <person name="Laine V.N."/>
            <person name="Pulliainen A.T."/>
            <person name="Lilley T.M."/>
        </authorList>
    </citation>
    <scope>NUCLEOTIDE SEQUENCE</scope>
    <source>
        <strain evidence="1">BLF_Eptnil</strain>
        <tissue evidence="1">Kidney</tissue>
    </source>
</reference>
<gene>
    <name evidence="1" type="ORF">QTO34_007430</name>
</gene>
<evidence type="ECO:0000313" key="1">
    <source>
        <dbReference type="EMBL" id="KAK1332747.1"/>
    </source>
</evidence>
<protein>
    <submittedName>
        <fullName evidence="1">Uncharacterized protein</fullName>
    </submittedName>
</protein>
<accession>A0AA40LHR7</accession>
<organism evidence="1 2">
    <name type="scientific">Cnephaeus nilssonii</name>
    <name type="common">Northern bat</name>
    <name type="synonym">Eptesicus nilssonii</name>
    <dbReference type="NCBI Taxonomy" id="3371016"/>
    <lineage>
        <taxon>Eukaryota</taxon>
        <taxon>Metazoa</taxon>
        <taxon>Chordata</taxon>
        <taxon>Craniata</taxon>
        <taxon>Vertebrata</taxon>
        <taxon>Euteleostomi</taxon>
        <taxon>Mammalia</taxon>
        <taxon>Eutheria</taxon>
        <taxon>Laurasiatheria</taxon>
        <taxon>Chiroptera</taxon>
        <taxon>Yangochiroptera</taxon>
        <taxon>Vespertilionidae</taxon>
        <taxon>Cnephaeus</taxon>
    </lineage>
</organism>
<name>A0AA40LHR7_CNENI</name>
<sequence length="289" mass="30995">MLYPLSQTGFGLTFPEYLLPAYQAPHLMQEIGSEKAQVSEIKKVVWGSRVRGGVCGKVAFVFPATQYRLAFRTSCSLIFVLGLAVRVIYSLGLRSVRLTARRGLAGKMAAPTAGVGRLEEEALRRKERLKALREKTGRKVRSGGVRGVAVVASVRNRDERAGNYQEKAAAGDAHAHGAGACAGRAAGPWSGRCGPFCPRNVSHVGLQSQRPSQRLAGVGVMGSRRNAQKLAPQSPVYGQPCSPADAVLTAQSAFGRQRVPVTAAAWIAPQEQGEVEKQRVWCAGAQNFQ</sequence>
<dbReference type="Proteomes" id="UP001177744">
    <property type="component" value="Unassembled WGS sequence"/>
</dbReference>
<evidence type="ECO:0000313" key="2">
    <source>
        <dbReference type="Proteomes" id="UP001177744"/>
    </source>
</evidence>
<proteinExistence type="predicted"/>
<dbReference type="AlphaFoldDB" id="A0AA40LHR7"/>
<keyword evidence="2" id="KW-1185">Reference proteome</keyword>